<evidence type="ECO:0000313" key="5">
    <source>
        <dbReference type="Proteomes" id="UP000230066"/>
    </source>
</evidence>
<accession>A0A4E0RBI8</accession>
<evidence type="ECO:0000256" key="1">
    <source>
        <dbReference type="ARBA" id="ARBA00005995"/>
    </source>
</evidence>
<evidence type="ECO:0000259" key="3">
    <source>
        <dbReference type="Pfam" id="PF01593"/>
    </source>
</evidence>
<organism evidence="4 5">
    <name type="scientific">Fasciola hepatica</name>
    <name type="common">Liver fluke</name>
    <dbReference type="NCBI Taxonomy" id="6192"/>
    <lineage>
        <taxon>Eukaryota</taxon>
        <taxon>Metazoa</taxon>
        <taxon>Spiralia</taxon>
        <taxon>Lophotrochozoa</taxon>
        <taxon>Platyhelminthes</taxon>
        <taxon>Trematoda</taxon>
        <taxon>Digenea</taxon>
        <taxon>Plagiorchiida</taxon>
        <taxon>Echinostomata</taxon>
        <taxon>Echinostomatoidea</taxon>
        <taxon>Fasciolidae</taxon>
        <taxon>Fasciola</taxon>
    </lineage>
</organism>
<dbReference type="InterPro" id="IPR002937">
    <property type="entry name" value="Amino_oxidase"/>
</dbReference>
<keyword evidence="5" id="KW-1185">Reference proteome</keyword>
<dbReference type="Pfam" id="PF01593">
    <property type="entry name" value="Amino_oxidase"/>
    <property type="match status" value="1"/>
</dbReference>
<keyword evidence="2" id="KW-0560">Oxidoreductase</keyword>
<evidence type="ECO:0000313" key="4">
    <source>
        <dbReference type="EMBL" id="THD23824.1"/>
    </source>
</evidence>
<name>A0A4E0RBI8_FASHE</name>
<dbReference type="PANTHER" id="PTHR10742:SF386">
    <property type="entry name" value="LYSINE-SPECIFIC HISTONE DEMETHYLASE 1A"/>
    <property type="match status" value="1"/>
</dbReference>
<dbReference type="GO" id="GO:0006338">
    <property type="term" value="P:chromatin remodeling"/>
    <property type="evidence" value="ECO:0007669"/>
    <property type="project" value="TreeGrafter"/>
</dbReference>
<dbReference type="InterPro" id="IPR036188">
    <property type="entry name" value="FAD/NAD-bd_sf"/>
</dbReference>
<dbReference type="Gene3D" id="3.90.660.10">
    <property type="match status" value="1"/>
</dbReference>
<sequence>MNGIQAAKSSDIPTDLGPTARLSLADQLALAYPSAEQREAYHVWAERKLSALALDQAGSCPAVVRSVHVSWEDRLVTSRFADLLKPLIEGVPIEYDTIVTTVDWQGDVNSGAGVRVTARASCGDSTKLGEELIYEAKHCIVTVPVGVLKGLDSRSAIVFQPPLPRTKREAIERLACPMKGAATHEKVILRFRSPEDLFWDTKAAHLKCPDPRLHILNLHRYGKPGVLCAHLWGGSGLSPSGMSDREVVDVILNLLNQMYPEARNNSATGKRGIPDPVQYVVTRWSEDPYALGSYTTGEPGSSDADRLAYAATLTDRDACGMINTETENQIGHVTPPTPCAVMGIPIPRLLFAGEGTLTATEAKECTHGALQTGVLRATEVLPFLSNTSHNGCIPADPQNRPMTTTFIPLNKMAHYLVGKSSSHSRFRHSIQPSDRRTRSIRRPTRHILDEMLDFGAVGRRSSAKLRLVQRSHSASDVSMAIDSSESSVSSSDCEDMHFMDCSIENKLLAHRYPRTNLRVFTSHRPGRGGFVNACRSNDVNTAVTDAPSSTTTRGSGRIGLFRDGNYVQSSRATRPESGSRCFATRRSRASSSMAVGSTRRPTVRPLVHIRKIREAWPQLSARGRARTLARLSDLLEDLRSEMDFQGNSTERIHNSPFALSPMANCTVQLKNHHGHSTISEPVEQSRNN</sequence>
<dbReference type="GO" id="GO:0003682">
    <property type="term" value="F:chromatin binding"/>
    <property type="evidence" value="ECO:0007669"/>
    <property type="project" value="TreeGrafter"/>
</dbReference>
<dbReference type="SUPFAM" id="SSF51905">
    <property type="entry name" value="FAD/NAD(P)-binding domain"/>
    <property type="match status" value="1"/>
</dbReference>
<comment type="similarity">
    <text evidence="1">Belongs to the flavin monoamine oxidase family.</text>
</comment>
<dbReference type="InterPro" id="IPR050281">
    <property type="entry name" value="Flavin_monoamine_oxidase"/>
</dbReference>
<dbReference type="Proteomes" id="UP000230066">
    <property type="component" value="Unassembled WGS sequence"/>
</dbReference>
<comment type="caution">
    <text evidence="4">The sequence shown here is derived from an EMBL/GenBank/DDBJ whole genome shotgun (WGS) entry which is preliminary data.</text>
</comment>
<dbReference type="GO" id="GO:0032259">
    <property type="term" value="P:methylation"/>
    <property type="evidence" value="ECO:0007669"/>
    <property type="project" value="UniProtKB-KW"/>
</dbReference>
<dbReference type="SUPFAM" id="SSF54373">
    <property type="entry name" value="FAD-linked reductases, C-terminal domain"/>
    <property type="match status" value="1"/>
</dbReference>
<reference evidence="4" key="1">
    <citation type="submission" date="2019-03" db="EMBL/GenBank/DDBJ databases">
        <title>Improved annotation for the trematode Fasciola hepatica.</title>
        <authorList>
            <person name="Choi Y.-J."/>
            <person name="Martin J."/>
            <person name="Mitreva M."/>
        </authorList>
    </citation>
    <scope>NUCLEOTIDE SEQUENCE [LARGE SCALE GENOMIC DNA]</scope>
</reference>
<evidence type="ECO:0000256" key="2">
    <source>
        <dbReference type="ARBA" id="ARBA00023002"/>
    </source>
</evidence>
<dbReference type="PANTHER" id="PTHR10742">
    <property type="entry name" value="FLAVIN MONOAMINE OXIDASE"/>
    <property type="match status" value="1"/>
</dbReference>
<dbReference type="GO" id="GO:0016491">
    <property type="term" value="F:oxidoreductase activity"/>
    <property type="evidence" value="ECO:0007669"/>
    <property type="project" value="UniProtKB-KW"/>
</dbReference>
<gene>
    <name evidence="4" type="ORF">D915_005399</name>
</gene>
<dbReference type="AlphaFoldDB" id="A0A4E0RBI8"/>
<dbReference type="GO" id="GO:0008168">
    <property type="term" value="F:methyltransferase activity"/>
    <property type="evidence" value="ECO:0007669"/>
    <property type="project" value="UniProtKB-KW"/>
</dbReference>
<dbReference type="EMBL" id="JXXN02001925">
    <property type="protein sequence ID" value="THD23824.1"/>
    <property type="molecule type" value="Genomic_DNA"/>
</dbReference>
<feature type="domain" description="Amine oxidase" evidence="3">
    <location>
        <begin position="87"/>
        <end position="381"/>
    </location>
</feature>
<protein>
    <submittedName>
        <fullName evidence="4">Lysine specific histone demethylase 1A</fullName>
    </submittedName>
</protein>
<proteinExistence type="inferred from homology"/>
<dbReference type="GO" id="GO:0050660">
    <property type="term" value="F:flavin adenine dinucleotide binding"/>
    <property type="evidence" value="ECO:0007669"/>
    <property type="project" value="TreeGrafter"/>
</dbReference>